<reference evidence="2" key="1">
    <citation type="submission" date="2018-04" db="EMBL/GenBank/DDBJ databases">
        <authorList>
            <person name="Go L.Y."/>
            <person name="Mitchell J.A."/>
        </authorList>
    </citation>
    <scope>NUCLEOTIDE SEQUENCE</scope>
    <source>
        <strain evidence="2">ARTV</strain>
    </source>
</reference>
<dbReference type="SUPFAM" id="SSF55821">
    <property type="entry name" value="YrdC/RibB"/>
    <property type="match status" value="1"/>
</dbReference>
<dbReference type="InterPro" id="IPR052532">
    <property type="entry name" value="SUA5_domain"/>
</dbReference>
<gene>
    <name evidence="2" type="primary">tsaC_1</name>
    <name evidence="2" type="ORF">ARTV_0854</name>
</gene>
<dbReference type="PANTHER" id="PTHR42828">
    <property type="entry name" value="DHBP SYNTHASE RIBB-LIKE ALPHA/BETA DOMAIN-CONTAINING PROTEIN"/>
    <property type="match status" value="1"/>
</dbReference>
<dbReference type="PROSITE" id="PS51163">
    <property type="entry name" value="YRDC"/>
    <property type="match status" value="1"/>
</dbReference>
<dbReference type="EMBL" id="UFQR01000003">
    <property type="protein sequence ID" value="SSW95114.1"/>
    <property type="molecule type" value="Genomic_DNA"/>
</dbReference>
<proteinExistence type="predicted"/>
<accession>A0A3B0MI91</accession>
<dbReference type="Gene3D" id="3.90.870.10">
    <property type="entry name" value="DHBP synthase"/>
    <property type="match status" value="1"/>
</dbReference>
<evidence type="ECO:0000313" key="2">
    <source>
        <dbReference type="EMBL" id="SSW95114.1"/>
    </source>
</evidence>
<dbReference type="AlphaFoldDB" id="A0A3B0MI91"/>
<dbReference type="GO" id="GO:0061710">
    <property type="term" value="F:L-threonylcarbamoyladenylate synthase"/>
    <property type="evidence" value="ECO:0007669"/>
    <property type="project" value="UniProtKB-EC"/>
</dbReference>
<sequence>MGQSLHIHSQNPQPRLISQCIEILNKGGIIVYPTDSGYAIGCKLDNKNALMQICRLRQLDSRHNFTLMCRDLSEIAEYAYLDNQVFRMIKNSTPGHYTFILRATKEVPRRIMNKKRKTIGIRLPNNSIARDLLAGIGEPLLSTSLILPGEDFAQSSADEIESLIGQQVDLIINGGYLSEKPTTVVDLTESMPNIIRVGMGSTIPFE</sequence>
<evidence type="ECO:0000259" key="1">
    <source>
        <dbReference type="PROSITE" id="PS51163"/>
    </source>
</evidence>
<dbReference type="InterPro" id="IPR017945">
    <property type="entry name" value="DHBP_synth_RibB-like_a/b_dom"/>
</dbReference>
<dbReference type="PANTHER" id="PTHR42828:SF3">
    <property type="entry name" value="THREONYLCARBAMOYL-AMP SYNTHASE"/>
    <property type="match status" value="1"/>
</dbReference>
<organism evidence="2">
    <name type="scientific">Arsenophonus endosymbiont of Trialeurodes vaporariorum</name>
    <dbReference type="NCBI Taxonomy" id="235567"/>
    <lineage>
        <taxon>Bacteria</taxon>
        <taxon>Pseudomonadati</taxon>
        <taxon>Pseudomonadota</taxon>
        <taxon>Gammaproteobacteria</taxon>
        <taxon>Enterobacterales</taxon>
        <taxon>Morganellaceae</taxon>
        <taxon>Arsenophonus</taxon>
    </lineage>
</organism>
<keyword evidence="2" id="KW-0548">Nucleotidyltransferase</keyword>
<dbReference type="EC" id="2.7.7.87" evidence="2"/>
<dbReference type="InterPro" id="IPR006070">
    <property type="entry name" value="Sua5-like_dom"/>
</dbReference>
<protein>
    <submittedName>
        <fullName evidence="2">Threonylcarbamoyl-AMP synthase</fullName>
        <ecNumber evidence="2">2.7.7.87</ecNumber>
    </submittedName>
</protein>
<dbReference type="Pfam" id="PF01300">
    <property type="entry name" value="Sua5_yciO_yrdC"/>
    <property type="match status" value="1"/>
</dbReference>
<dbReference type="GO" id="GO:0003725">
    <property type="term" value="F:double-stranded RNA binding"/>
    <property type="evidence" value="ECO:0007669"/>
    <property type="project" value="InterPro"/>
</dbReference>
<name>A0A3B0MI91_9GAMM</name>
<dbReference type="NCBIfam" id="TIGR00057">
    <property type="entry name" value="L-threonylcarbamoyladenylate synthase"/>
    <property type="match status" value="1"/>
</dbReference>
<keyword evidence="2" id="KW-0808">Transferase</keyword>
<feature type="domain" description="YrdC-like" evidence="1">
    <location>
        <begin position="14"/>
        <end position="200"/>
    </location>
</feature>